<dbReference type="HOGENOM" id="CLU_013260_4_0_1"/>
<protein>
    <recommendedName>
        <fullName evidence="5">Transcription factor domain-containing protein</fullName>
    </recommendedName>
</protein>
<comment type="subcellular location">
    <subcellularLocation>
        <location evidence="1">Nucleus</location>
    </subcellularLocation>
</comment>
<dbReference type="InterPro" id="IPR050613">
    <property type="entry name" value="Sec_Metabolite_Reg"/>
</dbReference>
<name>A0A0D2C2T7_9EURO</name>
<dbReference type="PANTHER" id="PTHR31001:SF90">
    <property type="entry name" value="CENTROMERE DNA-BINDING PROTEIN COMPLEX CBF3 SUBUNIT B"/>
    <property type="match status" value="1"/>
</dbReference>
<evidence type="ECO:0000256" key="1">
    <source>
        <dbReference type="ARBA" id="ARBA00004123"/>
    </source>
</evidence>
<proteinExistence type="predicted"/>
<dbReference type="GeneID" id="27332207"/>
<reference evidence="3 4" key="1">
    <citation type="submission" date="2015-01" db="EMBL/GenBank/DDBJ databases">
        <title>The Genome Sequence of Exophiala spinifera CBS89968.</title>
        <authorList>
            <consortium name="The Broad Institute Genomics Platform"/>
            <person name="Cuomo C."/>
            <person name="de Hoog S."/>
            <person name="Gorbushina A."/>
            <person name="Stielow B."/>
            <person name="Teixiera M."/>
            <person name="Abouelleil A."/>
            <person name="Chapman S.B."/>
            <person name="Priest M."/>
            <person name="Young S.K."/>
            <person name="Wortman J."/>
            <person name="Nusbaum C."/>
            <person name="Birren B."/>
        </authorList>
    </citation>
    <scope>NUCLEOTIDE SEQUENCE [LARGE SCALE GENOMIC DNA]</scope>
    <source>
        <strain evidence="3 4">CBS 89968</strain>
    </source>
</reference>
<dbReference type="AlphaFoldDB" id="A0A0D2C2T7"/>
<evidence type="ECO:0008006" key="5">
    <source>
        <dbReference type="Google" id="ProtNLM"/>
    </source>
</evidence>
<dbReference type="PANTHER" id="PTHR31001">
    <property type="entry name" value="UNCHARACTERIZED TRANSCRIPTIONAL REGULATORY PROTEIN"/>
    <property type="match status" value="1"/>
</dbReference>
<organism evidence="3 4">
    <name type="scientific">Exophiala spinifera</name>
    <dbReference type="NCBI Taxonomy" id="91928"/>
    <lineage>
        <taxon>Eukaryota</taxon>
        <taxon>Fungi</taxon>
        <taxon>Dikarya</taxon>
        <taxon>Ascomycota</taxon>
        <taxon>Pezizomycotina</taxon>
        <taxon>Eurotiomycetes</taxon>
        <taxon>Chaetothyriomycetidae</taxon>
        <taxon>Chaetothyriales</taxon>
        <taxon>Herpotrichiellaceae</taxon>
        <taxon>Exophiala</taxon>
    </lineage>
</organism>
<accession>A0A0D2C2T7</accession>
<evidence type="ECO:0000313" key="3">
    <source>
        <dbReference type="EMBL" id="KIW17929.1"/>
    </source>
</evidence>
<sequence>MLLLAWNSEGQSAEFYSLKSIAYQKAIYMGIHRLDAGTGGEDGNFVELELKRRIWWHLAASDWISGSTPGNQEGMYSVNPAHARVTYPGNLDDEVLSNTHPPVSLPEDQPTSTSFLIQRAKFAELCRQLVDSIQNVGRIEESQPCNLIYEFSHRLRRFEQDLPWFFRMDEENKDKANALALSRPYLAPQKHSLLFGIYSRIVRLHRPFLSMKLHEPEFSESRTVCLQYAEKILKLRSSIDQSGICHCVNSYSIRQHTFSALLLLSMDSMLETDMFRAQARKAELIKISKTLRDKEMSLNRSNSGIVFGIDKLVDLLRKSTLDTPVLHSSSSSTERTAQVTLQNPSRLPLSDMNTPVTARSLPDYLSEPGHTTSPMPMPTSIFSDEVALDDFLNQTDGMEGFEWDSVFLH</sequence>
<dbReference type="STRING" id="91928.A0A0D2C2T7"/>
<dbReference type="CDD" id="cd12148">
    <property type="entry name" value="fungal_TF_MHR"/>
    <property type="match status" value="1"/>
</dbReference>
<keyword evidence="4" id="KW-1185">Reference proteome</keyword>
<evidence type="ECO:0000256" key="2">
    <source>
        <dbReference type="ARBA" id="ARBA00023242"/>
    </source>
</evidence>
<evidence type="ECO:0000313" key="4">
    <source>
        <dbReference type="Proteomes" id="UP000053328"/>
    </source>
</evidence>
<dbReference type="RefSeq" id="XP_016238145.1">
    <property type="nucleotide sequence ID" value="XM_016379468.1"/>
</dbReference>
<keyword evidence="2" id="KW-0539">Nucleus</keyword>
<gene>
    <name evidence="3" type="ORF">PV08_05124</name>
</gene>
<dbReference type="GO" id="GO:0005634">
    <property type="term" value="C:nucleus"/>
    <property type="evidence" value="ECO:0007669"/>
    <property type="project" value="UniProtKB-SubCell"/>
</dbReference>
<dbReference type="Proteomes" id="UP000053328">
    <property type="component" value="Unassembled WGS sequence"/>
</dbReference>
<dbReference type="EMBL" id="KN847494">
    <property type="protein sequence ID" value="KIW17929.1"/>
    <property type="molecule type" value="Genomic_DNA"/>
</dbReference>
<dbReference type="OrthoDB" id="3014581at2759"/>
<dbReference type="VEuPathDB" id="FungiDB:PV08_05124"/>